<dbReference type="SUPFAM" id="SSF54631">
    <property type="entry name" value="CBS-domain pair"/>
    <property type="match status" value="1"/>
</dbReference>
<dbReference type="InterPro" id="IPR000644">
    <property type="entry name" value="CBS_dom"/>
</dbReference>
<evidence type="ECO:0000313" key="2">
    <source>
        <dbReference type="EMBL" id="MDO3396490.1"/>
    </source>
</evidence>
<dbReference type="Proteomes" id="UP001168363">
    <property type="component" value="Unassembled WGS sequence"/>
</dbReference>
<dbReference type="InterPro" id="IPR046342">
    <property type="entry name" value="CBS_dom_sf"/>
</dbReference>
<dbReference type="Pfam" id="PF00571">
    <property type="entry name" value="CBS"/>
    <property type="match status" value="1"/>
</dbReference>
<name>A0ABT8TR99_9ACTN</name>
<feature type="domain" description="CBS" evidence="1">
    <location>
        <begin position="89"/>
        <end position="126"/>
    </location>
</feature>
<sequence>MDRAVLDAAPGTPGAQTSGVVRGVMLTEPKTLPACASVDDARAVLAGDHVHMVLLTQGATLLGTLTGADLVDVPADEPALAWSVLSGRTVPPDASAGVVLGLLVRASSRRLAVVDADRTLLGLLCLKRSGTGFCSDTDVAARAADSTTRRRTIL</sequence>
<dbReference type="Gene3D" id="3.10.580.10">
    <property type="entry name" value="CBS-domain"/>
    <property type="match status" value="1"/>
</dbReference>
<gene>
    <name evidence="2" type="ORF">QWJ41_12220</name>
</gene>
<organism evidence="2 3">
    <name type="scientific">Nocardioides cremeus</name>
    <dbReference type="NCBI Taxonomy" id="3058044"/>
    <lineage>
        <taxon>Bacteria</taxon>
        <taxon>Bacillati</taxon>
        <taxon>Actinomycetota</taxon>
        <taxon>Actinomycetes</taxon>
        <taxon>Propionibacteriales</taxon>
        <taxon>Nocardioidaceae</taxon>
        <taxon>Nocardioides</taxon>
    </lineage>
</organism>
<comment type="caution">
    <text evidence="2">The sequence shown here is derived from an EMBL/GenBank/DDBJ whole genome shotgun (WGS) entry which is preliminary data.</text>
</comment>
<dbReference type="EMBL" id="JAULSC010000011">
    <property type="protein sequence ID" value="MDO3396490.1"/>
    <property type="molecule type" value="Genomic_DNA"/>
</dbReference>
<dbReference type="RefSeq" id="WP_302708538.1">
    <property type="nucleotide sequence ID" value="NZ_JAULSC010000011.1"/>
</dbReference>
<proteinExistence type="predicted"/>
<keyword evidence="3" id="KW-1185">Reference proteome</keyword>
<accession>A0ABT8TR99</accession>
<protein>
    <submittedName>
        <fullName evidence="2">CBS domain-containing protein</fullName>
    </submittedName>
</protein>
<reference evidence="2" key="1">
    <citation type="submission" date="2023-06" db="EMBL/GenBank/DDBJ databases">
        <title>Genome sequence of Nocardioides sp. SOB44.</title>
        <authorList>
            <person name="Zhang G."/>
        </authorList>
    </citation>
    <scope>NUCLEOTIDE SEQUENCE</scope>
    <source>
        <strain evidence="2">SOB44</strain>
    </source>
</reference>
<evidence type="ECO:0000259" key="1">
    <source>
        <dbReference type="Pfam" id="PF00571"/>
    </source>
</evidence>
<evidence type="ECO:0000313" key="3">
    <source>
        <dbReference type="Proteomes" id="UP001168363"/>
    </source>
</evidence>